<dbReference type="Pfam" id="PF17667">
    <property type="entry name" value="Pkinase_fungal"/>
    <property type="match status" value="1"/>
</dbReference>
<proteinExistence type="predicted"/>
<dbReference type="InterPro" id="IPR011009">
    <property type="entry name" value="Kinase-like_dom_sf"/>
</dbReference>
<dbReference type="PANTHER" id="PTHR38248">
    <property type="entry name" value="FUNK1 6"/>
    <property type="match status" value="1"/>
</dbReference>
<evidence type="ECO:0000256" key="1">
    <source>
        <dbReference type="SAM" id="MobiDB-lite"/>
    </source>
</evidence>
<feature type="compositionally biased region" description="Basic and acidic residues" evidence="1">
    <location>
        <begin position="271"/>
        <end position="282"/>
    </location>
</feature>
<dbReference type="EMBL" id="KL198006">
    <property type="protein sequence ID" value="KDQ29948.1"/>
    <property type="molecule type" value="Genomic_DNA"/>
</dbReference>
<feature type="region of interest" description="Disordered" evidence="1">
    <location>
        <begin position="264"/>
        <end position="300"/>
    </location>
</feature>
<dbReference type="PROSITE" id="PS00109">
    <property type="entry name" value="PROTEIN_KINASE_TYR"/>
    <property type="match status" value="1"/>
</dbReference>
<feature type="compositionally biased region" description="Polar residues" evidence="1">
    <location>
        <begin position="22"/>
        <end position="38"/>
    </location>
</feature>
<dbReference type="SUPFAM" id="SSF56112">
    <property type="entry name" value="Protein kinase-like (PK-like)"/>
    <property type="match status" value="1"/>
</dbReference>
<dbReference type="OrthoDB" id="5592585at2759"/>
<dbReference type="Proteomes" id="UP000027073">
    <property type="component" value="Unassembled WGS sequence"/>
</dbReference>
<dbReference type="VEuPathDB" id="FungiDB:PLEOSDRAFT_1081619"/>
<dbReference type="HOGENOM" id="CLU_331240_0_0_1"/>
<dbReference type="GO" id="GO:0004672">
    <property type="term" value="F:protein kinase activity"/>
    <property type="evidence" value="ECO:0007669"/>
    <property type="project" value="InterPro"/>
</dbReference>
<name>A0A067NPF1_PLEO1</name>
<dbReference type="PANTHER" id="PTHR38248:SF2">
    <property type="entry name" value="FUNK1 11"/>
    <property type="match status" value="1"/>
</dbReference>
<reference evidence="4" key="1">
    <citation type="journal article" date="2014" name="Proc. Natl. Acad. Sci. U.S.A.">
        <title>Extensive sampling of basidiomycete genomes demonstrates inadequacy of the white-rot/brown-rot paradigm for wood decay fungi.</title>
        <authorList>
            <person name="Riley R."/>
            <person name="Salamov A.A."/>
            <person name="Brown D.W."/>
            <person name="Nagy L.G."/>
            <person name="Floudas D."/>
            <person name="Held B.W."/>
            <person name="Levasseur A."/>
            <person name="Lombard V."/>
            <person name="Morin E."/>
            <person name="Otillar R."/>
            <person name="Lindquist E.A."/>
            <person name="Sun H."/>
            <person name="LaButti K.M."/>
            <person name="Schmutz J."/>
            <person name="Jabbour D."/>
            <person name="Luo H."/>
            <person name="Baker S.E."/>
            <person name="Pisabarro A.G."/>
            <person name="Walton J.D."/>
            <person name="Blanchette R.A."/>
            <person name="Henrissat B."/>
            <person name="Martin F."/>
            <person name="Cullen D."/>
            <person name="Hibbett D.S."/>
            <person name="Grigoriev I.V."/>
        </authorList>
    </citation>
    <scope>NUCLEOTIDE SEQUENCE [LARGE SCALE GENOMIC DNA]</scope>
    <source>
        <strain evidence="4">PC15</strain>
    </source>
</reference>
<evidence type="ECO:0000259" key="2">
    <source>
        <dbReference type="Pfam" id="PF17667"/>
    </source>
</evidence>
<organism evidence="3 4">
    <name type="scientific">Pleurotus ostreatus (strain PC15)</name>
    <name type="common">Oyster mushroom</name>
    <dbReference type="NCBI Taxonomy" id="1137138"/>
    <lineage>
        <taxon>Eukaryota</taxon>
        <taxon>Fungi</taxon>
        <taxon>Dikarya</taxon>
        <taxon>Basidiomycota</taxon>
        <taxon>Agaricomycotina</taxon>
        <taxon>Agaricomycetes</taxon>
        <taxon>Agaricomycetidae</taxon>
        <taxon>Agaricales</taxon>
        <taxon>Pleurotineae</taxon>
        <taxon>Pleurotaceae</taxon>
        <taxon>Pleurotus</taxon>
    </lineage>
</organism>
<evidence type="ECO:0000313" key="4">
    <source>
        <dbReference type="Proteomes" id="UP000027073"/>
    </source>
</evidence>
<gene>
    <name evidence="3" type="ORF">PLEOSDRAFT_1081619</name>
</gene>
<evidence type="ECO:0000313" key="3">
    <source>
        <dbReference type="EMBL" id="KDQ29948.1"/>
    </source>
</evidence>
<feature type="domain" description="Fungal-type protein kinase" evidence="2">
    <location>
        <begin position="480"/>
        <end position="676"/>
    </location>
</feature>
<feature type="region of interest" description="Disordered" evidence="1">
    <location>
        <begin position="1"/>
        <end position="43"/>
    </location>
</feature>
<protein>
    <recommendedName>
        <fullName evidence="2">Fungal-type protein kinase domain-containing protein</fullName>
    </recommendedName>
</protein>
<dbReference type="InParanoid" id="A0A067NPF1"/>
<dbReference type="InterPro" id="IPR040976">
    <property type="entry name" value="Pkinase_fungal"/>
</dbReference>
<feature type="compositionally biased region" description="Polar residues" evidence="1">
    <location>
        <begin position="1"/>
        <end position="13"/>
    </location>
</feature>
<sequence length="933" mass="105322">MSTNPANPSSDESATGVPETSGPPSSTDGDNTGEQKSQPAPDIDLEIKHTPHNRHIANYYSHSMSPVDIGKLRSALVQETRGRYIGGVDPHTFVESFMKWNPDIDTSFKAEKPSEARLRRLIGMDGKPESAMNEDWQGAFSGWPLVCGRKGIQRLDFEDTHSCRDAESQLGPDSCNYLRNKPIVPRLARRKIDFSNIQSFTEHKADAKMDAFVDAGGEEYDGEAYYVMAGYSKRQEDVEENEKEDKDAGMAATEDAYIAEPSAADVDTEGAEAHPKVTDDTKPTPGEKYPFENDTKQGRSTRGQIASYAGVTMAMQFRSHLFGVLVCGRYARFIRWDRSCAIVTRRFDYTTHPLILFDFYKRFAQLTDVQRGLYPNLRELSRPAGMEALEMIRKYATSYFTGEHTDFYKKESDPKQLPLLSLVFGDDTYVVPAPCFNGRMYSPFGRCTRNRAVVLLKGRNSARVAEDGTYGKDGQILYLKEYWREESAFTKKESEVYRMLEAAKVTFVAEMHAGGDFMVGDDTDAKAIATIGHEWKLKPWVQKHSKLRIRRLTAHFIVLSTLGRDLATFRTARQLVTCIADAMDAHQQAYKLGILHRDVSAGNILMTLEPKNRRGFLIDWDHCIFLNEALKERTDTRVHRTGTWRFMSAYLTQNPESASHTVVDDRESALHVLTSMALKHLRHNVGNQQRLRGLLAVFDSYVPKDGKPDVGTDDKRSMLCAGGPAVQFAIPAIKILIRILAKFFSPRYTDKYDWTAEELQLMSPEALAEYEKEKDEHRQKLAKLLDPPPDFVYETMRSWAAKMPEPPDNITQWVDNLKGHGGLLDHTGDHLEPAHHTDVDEREALHDFEEPTDGVVWFAGHGHALEAYMGNCVAGQGGVRVVLSVAAQLAYVDELERGVALKEVDKALRIERALQLKMRELRGQWDESQYCIS</sequence>
<accession>A0A067NPF1</accession>
<dbReference type="AlphaFoldDB" id="A0A067NPF1"/>
<dbReference type="InterPro" id="IPR008266">
    <property type="entry name" value="Tyr_kinase_AS"/>
</dbReference>
<dbReference type="Gene3D" id="1.10.510.10">
    <property type="entry name" value="Transferase(Phosphotransferase) domain 1"/>
    <property type="match status" value="1"/>
</dbReference>